<dbReference type="RefSeq" id="WP_136451619.1">
    <property type="nucleotide sequence ID" value="NZ_SSTI01000007.1"/>
</dbReference>
<comment type="caution">
    <text evidence="5">The sequence shown here is derived from an EMBL/GenBank/DDBJ whole genome shotgun (WGS) entry which is preliminary data.</text>
</comment>
<evidence type="ECO:0000259" key="4">
    <source>
        <dbReference type="PROSITE" id="PS51900"/>
    </source>
</evidence>
<dbReference type="InterPro" id="IPR044068">
    <property type="entry name" value="CB"/>
</dbReference>
<dbReference type="Gene3D" id="1.10.150.130">
    <property type="match status" value="1"/>
</dbReference>
<dbReference type="SUPFAM" id="SSF56349">
    <property type="entry name" value="DNA breaking-rejoining enzymes"/>
    <property type="match status" value="1"/>
</dbReference>
<reference evidence="5 6" key="1">
    <citation type="submission" date="2019-04" db="EMBL/GenBank/DDBJ databases">
        <title>Microbes associate with the intestines of laboratory mice.</title>
        <authorList>
            <person name="Navarre W."/>
            <person name="Wong E."/>
            <person name="Huang K.C."/>
            <person name="Tropini C."/>
            <person name="Ng K."/>
            <person name="Yu B."/>
        </authorList>
    </citation>
    <scope>NUCLEOTIDE SEQUENCE [LARGE SCALE GENOMIC DNA]</scope>
    <source>
        <strain evidence="5 6">NM83_B4-11</strain>
    </source>
</reference>
<accession>A0ABY2QG21</accession>
<evidence type="ECO:0000256" key="1">
    <source>
        <dbReference type="ARBA" id="ARBA00022908"/>
    </source>
</evidence>
<protein>
    <recommendedName>
        <fullName evidence="4">Core-binding (CB) domain-containing protein</fullName>
    </recommendedName>
</protein>
<name>A0ABY2QG21_9SPHN</name>
<organism evidence="5 6">
    <name type="scientific">Sphingomonas olei</name>
    <dbReference type="NCBI Taxonomy" id="1886787"/>
    <lineage>
        <taxon>Bacteria</taxon>
        <taxon>Pseudomonadati</taxon>
        <taxon>Pseudomonadota</taxon>
        <taxon>Alphaproteobacteria</taxon>
        <taxon>Sphingomonadales</taxon>
        <taxon>Sphingomonadaceae</taxon>
        <taxon>Sphingomonas</taxon>
    </lineage>
</organism>
<keyword evidence="1" id="KW-0229">DNA integration</keyword>
<sequence>MPKNIYERGGILWARFEVNGGEDRESLRTRSEKVAEKRLKARREEIENQAHYGIAGPMNWVQAFVSWTEAMEADVRAKAISPKTVLRYTVSLNECRQCLDPFEVHQIDAELVKGRKAQHVTNATIRRDLTAISSVLDHAIEEGWVDENAARAYPRKRLQERRDPIELPTQSDIDLTIGRQRTRFGDVMLLARETGMREEEIAGLEHTMLDLAN</sequence>
<feature type="domain" description="Core-binding (CB)" evidence="4">
    <location>
        <begin position="55"/>
        <end position="140"/>
    </location>
</feature>
<evidence type="ECO:0000256" key="3">
    <source>
        <dbReference type="PROSITE-ProRule" id="PRU01248"/>
    </source>
</evidence>
<evidence type="ECO:0000313" key="5">
    <source>
        <dbReference type="EMBL" id="THG39539.1"/>
    </source>
</evidence>
<dbReference type="InterPro" id="IPR011010">
    <property type="entry name" value="DNA_brk_join_enz"/>
</dbReference>
<proteinExistence type="predicted"/>
<evidence type="ECO:0000256" key="2">
    <source>
        <dbReference type="ARBA" id="ARBA00023125"/>
    </source>
</evidence>
<keyword evidence="2 3" id="KW-0238">DNA-binding</keyword>
<keyword evidence="6" id="KW-1185">Reference proteome</keyword>
<dbReference type="Proteomes" id="UP000308038">
    <property type="component" value="Unassembled WGS sequence"/>
</dbReference>
<gene>
    <name evidence="5" type="ORF">E5988_10195</name>
</gene>
<dbReference type="InterPro" id="IPR010998">
    <property type="entry name" value="Integrase_recombinase_N"/>
</dbReference>
<dbReference type="PROSITE" id="PS51900">
    <property type="entry name" value="CB"/>
    <property type="match status" value="1"/>
</dbReference>
<evidence type="ECO:0000313" key="6">
    <source>
        <dbReference type="Proteomes" id="UP000308038"/>
    </source>
</evidence>
<dbReference type="EMBL" id="SSTI01000007">
    <property type="protein sequence ID" value="THG39539.1"/>
    <property type="molecule type" value="Genomic_DNA"/>
</dbReference>